<dbReference type="EMBL" id="JBAKBA010000014">
    <property type="protein sequence ID" value="MEL0659035.1"/>
    <property type="molecule type" value="Genomic_DNA"/>
</dbReference>
<evidence type="ECO:0000256" key="1">
    <source>
        <dbReference type="SAM" id="MobiDB-lite"/>
    </source>
</evidence>
<keyword evidence="3" id="KW-1185">Reference proteome</keyword>
<feature type="region of interest" description="Disordered" evidence="1">
    <location>
        <begin position="1"/>
        <end position="21"/>
    </location>
</feature>
<evidence type="ECO:0000313" key="3">
    <source>
        <dbReference type="Proteomes" id="UP001366060"/>
    </source>
</evidence>
<evidence type="ECO:0000313" key="2">
    <source>
        <dbReference type="EMBL" id="MEL0659035.1"/>
    </source>
</evidence>
<protein>
    <submittedName>
        <fullName evidence="2">Uncharacterized protein</fullName>
    </submittedName>
</protein>
<accession>A0ABU9HB64</accession>
<reference evidence="2 3" key="1">
    <citation type="submission" date="2024-02" db="EMBL/GenBank/DDBJ databases">
        <title>Bacteria isolated from the canopy kelp, Nereocystis luetkeana.</title>
        <authorList>
            <person name="Pfister C.A."/>
            <person name="Younker I.T."/>
            <person name="Light S.H."/>
        </authorList>
    </citation>
    <scope>NUCLEOTIDE SEQUENCE [LARGE SCALE GENOMIC DNA]</scope>
    <source>
        <strain evidence="2 3">TI.2.07</strain>
    </source>
</reference>
<dbReference type="Proteomes" id="UP001366060">
    <property type="component" value="Unassembled WGS sequence"/>
</dbReference>
<dbReference type="RefSeq" id="WP_341627635.1">
    <property type="nucleotide sequence ID" value="NZ_JBAKBA010000014.1"/>
</dbReference>
<gene>
    <name evidence="2" type="ORF">V6255_07765</name>
</gene>
<name>A0ABU9HB64_9GAMM</name>
<sequence length="43" mass="4914">MPFKNAYPQNPKKNDTQCGYNSPTVELSQAINDFQQQQTGRLL</sequence>
<proteinExistence type="predicted"/>
<organism evidence="2 3">
    <name type="scientific">Psychromonas arctica</name>
    <dbReference type="NCBI Taxonomy" id="168275"/>
    <lineage>
        <taxon>Bacteria</taxon>
        <taxon>Pseudomonadati</taxon>
        <taxon>Pseudomonadota</taxon>
        <taxon>Gammaproteobacteria</taxon>
        <taxon>Alteromonadales</taxon>
        <taxon>Psychromonadaceae</taxon>
        <taxon>Psychromonas</taxon>
    </lineage>
</organism>
<comment type="caution">
    <text evidence="2">The sequence shown here is derived from an EMBL/GenBank/DDBJ whole genome shotgun (WGS) entry which is preliminary data.</text>
</comment>